<dbReference type="SUPFAM" id="SSF53335">
    <property type="entry name" value="S-adenosyl-L-methionine-dependent methyltransferases"/>
    <property type="match status" value="1"/>
</dbReference>
<evidence type="ECO:0000313" key="8">
    <source>
        <dbReference type="Proteomes" id="UP000707731"/>
    </source>
</evidence>
<reference evidence="7 8" key="1">
    <citation type="submission" date="2020-10" db="EMBL/GenBank/DDBJ databases">
        <title>Identification of Nocardia species via Next-generation sequencing and recognition of intraspecies genetic diversity.</title>
        <authorList>
            <person name="Li P."/>
            <person name="Li P."/>
            <person name="Lu B."/>
        </authorList>
    </citation>
    <scope>NUCLEOTIDE SEQUENCE [LARGE SCALE GENOMIC DNA]</scope>
    <source>
        <strain evidence="7 8">BJ06-0143</strain>
    </source>
</reference>
<gene>
    <name evidence="7" type="ORF">IU449_07370</name>
</gene>
<name>A0ABS0D7B3_9NOCA</name>
<keyword evidence="5 6" id="KW-0949">S-adenosyl-L-methionine</keyword>
<dbReference type="InterPro" id="IPR007213">
    <property type="entry name" value="Ppm1/Ppm2/Tcmp"/>
</dbReference>
<dbReference type="InterPro" id="IPR011610">
    <property type="entry name" value="SAM_mthyl_Trfase_ML2640-like"/>
</dbReference>
<sequence>MTAIGVAVIRARESARPDRLYNDPYARLFVDAARAQFAGTPDGEDRWTSMLELADAFYEGRTLTVRLVDDGVAAAAAASCEQFVLLGAGLDTRAFRMPLTPRTRFYEIDLRELFAFKESVLDRASAHPVCERITLSADLRGDWGKTLRDSGFRSDLPTHWVDEGVLGYLSSDAAWAVVDTITTMSAAGSTFEVGKFAVSAAQPKYAALGALIRGGRPAGGTVGLGAEVRAGLELRGWRTSFRSWDELIAPLGRDAPSGEADAGIVLALRQ</sequence>
<dbReference type="PANTHER" id="PTHR43619:SF2">
    <property type="entry name" value="S-ADENOSYL-L-METHIONINE-DEPENDENT METHYLTRANSFERASES SUPERFAMILY PROTEIN"/>
    <property type="match status" value="1"/>
</dbReference>
<keyword evidence="4" id="KW-0808">Transferase</keyword>
<dbReference type="NCBIfam" id="TIGR00027">
    <property type="entry name" value="mthyl_TIGR00027"/>
    <property type="match status" value="1"/>
</dbReference>
<keyword evidence="3 6" id="KW-0489">Methyltransferase</keyword>
<dbReference type="Gene3D" id="3.40.50.150">
    <property type="entry name" value="Vaccinia Virus protein VP39"/>
    <property type="match status" value="1"/>
</dbReference>
<accession>A0ABS0D7B3</accession>
<keyword evidence="8" id="KW-1185">Reference proteome</keyword>
<evidence type="ECO:0000313" key="7">
    <source>
        <dbReference type="EMBL" id="MBF6354360.1"/>
    </source>
</evidence>
<comment type="caution">
    <text evidence="7">The sequence shown here is derived from an EMBL/GenBank/DDBJ whole genome shotgun (WGS) entry which is preliminary data.</text>
</comment>
<evidence type="ECO:0000256" key="5">
    <source>
        <dbReference type="ARBA" id="ARBA00022691"/>
    </source>
</evidence>
<dbReference type="EMBL" id="JADLQN010000001">
    <property type="protein sequence ID" value="MBF6354360.1"/>
    <property type="molecule type" value="Genomic_DNA"/>
</dbReference>
<dbReference type="Pfam" id="PF04072">
    <property type="entry name" value="LCM"/>
    <property type="match status" value="1"/>
</dbReference>
<evidence type="ECO:0000256" key="3">
    <source>
        <dbReference type="ARBA" id="ARBA00022603"/>
    </source>
</evidence>
<evidence type="ECO:0000256" key="1">
    <source>
        <dbReference type="ARBA" id="ARBA00003907"/>
    </source>
</evidence>
<proteinExistence type="inferred from homology"/>
<evidence type="ECO:0000256" key="2">
    <source>
        <dbReference type="ARBA" id="ARBA00008138"/>
    </source>
</evidence>
<dbReference type="EC" id="2.1.1.-" evidence="6"/>
<dbReference type="InterPro" id="IPR029063">
    <property type="entry name" value="SAM-dependent_MTases_sf"/>
</dbReference>
<dbReference type="PANTHER" id="PTHR43619">
    <property type="entry name" value="S-ADENOSYL-L-METHIONINE-DEPENDENT METHYLTRANSFERASE YKTD-RELATED"/>
    <property type="match status" value="1"/>
</dbReference>
<comment type="similarity">
    <text evidence="2 6">Belongs to the UPF0677 family.</text>
</comment>
<dbReference type="GO" id="GO:0008168">
    <property type="term" value="F:methyltransferase activity"/>
    <property type="evidence" value="ECO:0007669"/>
    <property type="project" value="UniProtKB-KW"/>
</dbReference>
<evidence type="ECO:0000256" key="4">
    <source>
        <dbReference type="ARBA" id="ARBA00022679"/>
    </source>
</evidence>
<protein>
    <recommendedName>
        <fullName evidence="6">S-adenosyl-L-methionine-dependent methyltransferase</fullName>
        <ecNumber evidence="6">2.1.1.-</ecNumber>
    </recommendedName>
</protein>
<dbReference type="Proteomes" id="UP000707731">
    <property type="component" value="Unassembled WGS sequence"/>
</dbReference>
<dbReference type="GO" id="GO:0032259">
    <property type="term" value="P:methylation"/>
    <property type="evidence" value="ECO:0007669"/>
    <property type="project" value="UniProtKB-KW"/>
</dbReference>
<organism evidence="7 8">
    <name type="scientific">Nocardia higoensis</name>
    <dbReference type="NCBI Taxonomy" id="228599"/>
    <lineage>
        <taxon>Bacteria</taxon>
        <taxon>Bacillati</taxon>
        <taxon>Actinomycetota</taxon>
        <taxon>Actinomycetes</taxon>
        <taxon>Mycobacteriales</taxon>
        <taxon>Nocardiaceae</taxon>
        <taxon>Nocardia</taxon>
    </lineage>
</organism>
<comment type="function">
    <text evidence="1 6">Exhibits S-adenosyl-L-methionine-dependent methyltransferase activity.</text>
</comment>
<evidence type="ECO:0000256" key="6">
    <source>
        <dbReference type="RuleBase" id="RU362030"/>
    </source>
</evidence>